<dbReference type="AlphaFoldDB" id="I3ZWF6"/>
<dbReference type="STRING" id="163003.CL1_1844"/>
<evidence type="ECO:0000259" key="1">
    <source>
        <dbReference type="Pfam" id="PF03625"/>
    </source>
</evidence>
<dbReference type="Pfam" id="PF03625">
    <property type="entry name" value="DUF302"/>
    <property type="match status" value="1"/>
</dbReference>
<proteinExistence type="predicted"/>
<dbReference type="Proteomes" id="UP000006064">
    <property type="component" value="Chromosome"/>
</dbReference>
<dbReference type="KEGG" id="thm:CL1_1844"/>
<dbReference type="CDD" id="cd14797">
    <property type="entry name" value="DUF302"/>
    <property type="match status" value="1"/>
</dbReference>
<dbReference type="EMBL" id="CP003651">
    <property type="protein sequence ID" value="AFL96040.1"/>
    <property type="molecule type" value="Genomic_DNA"/>
</dbReference>
<dbReference type="OrthoDB" id="2559at2157"/>
<dbReference type="Gene3D" id="3.30.310.70">
    <property type="entry name" value="TT1751-like domain"/>
    <property type="match status" value="1"/>
</dbReference>
<reference evidence="2 3" key="1">
    <citation type="journal article" date="2012" name="J. Bacteriol.">
        <title>Complete Genome Sequence of the Hyperthermophilic Archaeon Thermococcus sp. Strain CL1, Isolated from a Paralvinella sp. Polychaete Worm Collected from a Hydrothermal Vent.</title>
        <authorList>
            <person name="Jung J.H."/>
            <person name="Holden J.F."/>
            <person name="Seo D.H."/>
            <person name="Park K.H."/>
            <person name="Shin H."/>
            <person name="Ryu S."/>
            <person name="Lee J.H."/>
            <person name="Park C.S."/>
        </authorList>
    </citation>
    <scope>NUCLEOTIDE SEQUENCE [LARGE SCALE GENOMIC DNA]</scope>
    <source>
        <strain evidence="3">DSM 27260 / KACC 17922 / CL1</strain>
    </source>
</reference>
<dbReference type="HOGENOM" id="CLU_126998_1_1_2"/>
<organism evidence="2 3">
    <name type="scientific">Thermococcus cleftensis (strain DSM 27260 / KACC 17922 / CL1)</name>
    <dbReference type="NCBI Taxonomy" id="163003"/>
    <lineage>
        <taxon>Archaea</taxon>
        <taxon>Methanobacteriati</taxon>
        <taxon>Methanobacteriota</taxon>
        <taxon>Thermococci</taxon>
        <taxon>Thermococcales</taxon>
        <taxon>Thermococcaceae</taxon>
        <taxon>Thermococcus</taxon>
    </lineage>
</organism>
<dbReference type="SUPFAM" id="SSF103247">
    <property type="entry name" value="TT1751-like"/>
    <property type="match status" value="1"/>
</dbReference>
<dbReference type="InterPro" id="IPR005180">
    <property type="entry name" value="DUF302"/>
</dbReference>
<accession>I3ZWF6</accession>
<evidence type="ECO:0000313" key="2">
    <source>
        <dbReference type="EMBL" id="AFL96040.1"/>
    </source>
</evidence>
<protein>
    <recommendedName>
        <fullName evidence="1">DUF302 domain-containing protein</fullName>
    </recommendedName>
</protein>
<keyword evidence="3" id="KW-1185">Reference proteome</keyword>
<dbReference type="InterPro" id="IPR016796">
    <property type="entry name" value="UCP021774"/>
</dbReference>
<dbReference type="GeneID" id="13037152"/>
<dbReference type="PIRSF" id="PIRSF021774">
    <property type="entry name" value="UCP021774"/>
    <property type="match status" value="1"/>
</dbReference>
<gene>
    <name evidence="2" type="ORF">CL1_1844</name>
</gene>
<sequence length="117" mass="13566">MYRYRRKLSLGLEEAEEKFKAKLKERGYKVVLEFTPSEVVKANLGVDMEPYRILWVCNPKIFYEMTKEDYEIGSFAPCPVLFYQKNGETYVAINTADDAVGIMKEPLELVKEVIEGL</sequence>
<name>I3ZWF6_THECF</name>
<evidence type="ECO:0000313" key="3">
    <source>
        <dbReference type="Proteomes" id="UP000006064"/>
    </source>
</evidence>
<dbReference type="RefSeq" id="WP_014789671.1">
    <property type="nucleotide sequence ID" value="NC_018015.1"/>
</dbReference>
<feature type="domain" description="DUF302" evidence="1">
    <location>
        <begin position="37"/>
        <end position="94"/>
    </location>
</feature>
<dbReference type="InterPro" id="IPR035923">
    <property type="entry name" value="TT1751-like_sf"/>
</dbReference>